<evidence type="ECO:0000313" key="6">
    <source>
        <dbReference type="EMBL" id="CAI9620679.1"/>
    </source>
</evidence>
<evidence type="ECO:0000256" key="1">
    <source>
        <dbReference type="ARBA" id="ARBA00022825"/>
    </source>
</evidence>
<keyword evidence="1" id="KW-0378">Hydrolase</keyword>
<reference evidence="6" key="1">
    <citation type="submission" date="2023-05" db="EMBL/GenBank/DDBJ databases">
        <authorList>
            <person name="Stuckert A."/>
        </authorList>
    </citation>
    <scope>NUCLEOTIDE SEQUENCE</scope>
</reference>
<dbReference type="InterPro" id="IPR000436">
    <property type="entry name" value="Sushi_SCR_CCP_dom"/>
</dbReference>
<evidence type="ECO:0000256" key="2">
    <source>
        <dbReference type="ARBA" id="ARBA00023157"/>
    </source>
</evidence>
<dbReference type="EMBL" id="CATNWA010020979">
    <property type="protein sequence ID" value="CAI9620679.1"/>
    <property type="molecule type" value="Genomic_DNA"/>
</dbReference>
<accession>A0ABN9HGU9</accession>
<dbReference type="SMART" id="SM00032">
    <property type="entry name" value="CCP"/>
    <property type="match status" value="1"/>
</dbReference>
<organism evidence="6 7">
    <name type="scientific">Staurois parvus</name>
    <dbReference type="NCBI Taxonomy" id="386267"/>
    <lineage>
        <taxon>Eukaryota</taxon>
        <taxon>Metazoa</taxon>
        <taxon>Chordata</taxon>
        <taxon>Craniata</taxon>
        <taxon>Vertebrata</taxon>
        <taxon>Euteleostomi</taxon>
        <taxon>Amphibia</taxon>
        <taxon>Batrachia</taxon>
        <taxon>Anura</taxon>
        <taxon>Neobatrachia</taxon>
        <taxon>Ranoidea</taxon>
        <taxon>Ranidae</taxon>
        <taxon>Staurois</taxon>
    </lineage>
</organism>
<dbReference type="PANTHER" id="PTHR24255:SF37">
    <property type="entry name" value="CUB AND SUSHI MULTIPLE DOMAINS 3"/>
    <property type="match status" value="1"/>
</dbReference>
<feature type="domain" description="CUB" evidence="4">
    <location>
        <begin position="1"/>
        <end position="107"/>
    </location>
</feature>
<evidence type="ECO:0000259" key="5">
    <source>
        <dbReference type="PROSITE" id="PS50923"/>
    </source>
</evidence>
<dbReference type="PROSITE" id="PS50923">
    <property type="entry name" value="SUSHI"/>
    <property type="match status" value="1"/>
</dbReference>
<dbReference type="Proteomes" id="UP001162483">
    <property type="component" value="Unassembled WGS sequence"/>
</dbReference>
<dbReference type="InterPro" id="IPR035976">
    <property type="entry name" value="Sushi/SCR/CCP_sf"/>
</dbReference>
<protein>
    <submittedName>
        <fullName evidence="6">Uncharacterized protein</fullName>
    </submittedName>
</protein>
<dbReference type="CDD" id="cd00033">
    <property type="entry name" value="CCP"/>
    <property type="match status" value="1"/>
</dbReference>
<dbReference type="SUPFAM" id="SSF57535">
    <property type="entry name" value="Complement control module/SCR domain"/>
    <property type="match status" value="1"/>
</dbReference>
<dbReference type="Pfam" id="PF00084">
    <property type="entry name" value="Sushi"/>
    <property type="match status" value="1"/>
</dbReference>
<dbReference type="SUPFAM" id="SSF49854">
    <property type="entry name" value="Spermadhesin, CUB domain"/>
    <property type="match status" value="1"/>
</dbReference>
<dbReference type="PROSITE" id="PS01180">
    <property type="entry name" value="CUB"/>
    <property type="match status" value="1"/>
</dbReference>
<comment type="caution">
    <text evidence="6">The sequence shown here is derived from an EMBL/GenBank/DDBJ whole genome shotgun (WGS) entry which is preliminary data.</text>
</comment>
<evidence type="ECO:0000256" key="3">
    <source>
        <dbReference type="PROSITE-ProRule" id="PRU00302"/>
    </source>
</evidence>
<dbReference type="Gene3D" id="2.10.70.10">
    <property type="entry name" value="Complement Module, domain 1"/>
    <property type="match status" value="1"/>
</dbReference>
<keyword evidence="2" id="KW-1015">Disulfide bond</keyword>
<dbReference type="InterPro" id="IPR035914">
    <property type="entry name" value="Sperma_CUB_dom_sf"/>
</dbReference>
<keyword evidence="3" id="KW-0768">Sushi</keyword>
<dbReference type="PANTHER" id="PTHR24255">
    <property type="entry name" value="COMPLEMENT COMPONENT 1, S SUBCOMPONENT-RELATED"/>
    <property type="match status" value="1"/>
</dbReference>
<dbReference type="Pfam" id="PF00431">
    <property type="entry name" value="CUB"/>
    <property type="match status" value="1"/>
</dbReference>
<keyword evidence="7" id="KW-1185">Reference proteome</keyword>
<evidence type="ECO:0000259" key="4">
    <source>
        <dbReference type="PROSITE" id="PS01180"/>
    </source>
</evidence>
<keyword evidence="1" id="KW-0645">Protease</keyword>
<dbReference type="CDD" id="cd00041">
    <property type="entry name" value="CUB"/>
    <property type="match status" value="1"/>
</dbReference>
<feature type="non-terminal residue" evidence="6">
    <location>
        <position position="166"/>
    </location>
</feature>
<dbReference type="InterPro" id="IPR000859">
    <property type="entry name" value="CUB_dom"/>
</dbReference>
<dbReference type="SMART" id="SM00042">
    <property type="entry name" value="CUB"/>
    <property type="match status" value="1"/>
</dbReference>
<keyword evidence="1" id="KW-0720">Serine protease</keyword>
<comment type="caution">
    <text evidence="3">Lacks conserved residue(s) required for the propagation of feature annotation.</text>
</comment>
<proteinExistence type="predicted"/>
<gene>
    <name evidence="6" type="ORF">SPARVUS_LOCUS16016780</name>
</gene>
<sequence>VRGPSGTILSPGYPEFYPNSLNCTWTIEVTHGKGVQFTFHTFHLEDLHDYLLITENGSFTQPLARLTGSELPAAINAGLYGNFRAQLRFISDFSISYEGFNITFSEYSLEPCDDPGIPQYGRRHGNHFGVGDIITFTCSSGYRLEGVSEIVCLGGGRRVWSAPLPR</sequence>
<name>A0ABN9HGU9_9NEOB</name>
<feature type="non-terminal residue" evidence="6">
    <location>
        <position position="1"/>
    </location>
</feature>
<evidence type="ECO:0000313" key="7">
    <source>
        <dbReference type="Proteomes" id="UP001162483"/>
    </source>
</evidence>
<dbReference type="Gene3D" id="2.60.120.290">
    <property type="entry name" value="Spermadhesin, CUB domain"/>
    <property type="match status" value="1"/>
</dbReference>
<feature type="domain" description="Sushi" evidence="5">
    <location>
        <begin position="110"/>
        <end position="166"/>
    </location>
</feature>